<evidence type="ECO:0000313" key="8">
    <source>
        <dbReference type="Proteomes" id="UP000694429"/>
    </source>
</evidence>
<dbReference type="AlphaFoldDB" id="A0A8C0N6U9"/>
<accession>A0A8C0N6U9</accession>
<protein>
    <submittedName>
        <fullName evidence="7">Uncharacterized protein</fullName>
    </submittedName>
</protein>
<keyword evidence="5 6" id="KW-0472">Membrane</keyword>
<keyword evidence="3 6" id="KW-0812">Transmembrane</keyword>
<organism evidence="7 8">
    <name type="scientific">Canis lupus familiaris</name>
    <name type="common">Dog</name>
    <name type="synonym">Canis familiaris</name>
    <dbReference type="NCBI Taxonomy" id="9615"/>
    <lineage>
        <taxon>Eukaryota</taxon>
        <taxon>Metazoa</taxon>
        <taxon>Chordata</taxon>
        <taxon>Craniata</taxon>
        <taxon>Vertebrata</taxon>
        <taxon>Euteleostomi</taxon>
        <taxon>Mammalia</taxon>
        <taxon>Eutheria</taxon>
        <taxon>Laurasiatheria</taxon>
        <taxon>Carnivora</taxon>
        <taxon>Caniformia</taxon>
        <taxon>Canidae</taxon>
        <taxon>Canis</taxon>
    </lineage>
</organism>
<evidence type="ECO:0000256" key="6">
    <source>
        <dbReference type="SAM" id="Phobius"/>
    </source>
</evidence>
<comment type="subcellular location">
    <subcellularLocation>
        <location evidence="1">Membrane</location>
        <topology evidence="1">Multi-pass membrane protein</topology>
    </subcellularLocation>
</comment>
<name>A0A8C0N6U9_CANLF</name>
<evidence type="ECO:0000256" key="3">
    <source>
        <dbReference type="ARBA" id="ARBA00022692"/>
    </source>
</evidence>
<reference evidence="7" key="1">
    <citation type="submission" date="2025-08" db="UniProtKB">
        <authorList>
            <consortium name="Ensembl"/>
        </authorList>
    </citation>
    <scope>IDENTIFICATION</scope>
</reference>
<evidence type="ECO:0000256" key="5">
    <source>
        <dbReference type="ARBA" id="ARBA00023136"/>
    </source>
</evidence>
<proteinExistence type="predicted"/>
<keyword evidence="2" id="KW-0762">Sugar transport</keyword>
<dbReference type="Ensembl" id="ENSCAFT00030022081.1">
    <property type="protein sequence ID" value="ENSCAFP00030019256.1"/>
    <property type="gene ID" value="ENSCAFG00030011934.1"/>
</dbReference>
<feature type="transmembrane region" description="Helical" evidence="6">
    <location>
        <begin position="62"/>
        <end position="85"/>
    </location>
</feature>
<evidence type="ECO:0000313" key="7">
    <source>
        <dbReference type="Ensembl" id="ENSCAFP00030019256.1"/>
    </source>
</evidence>
<dbReference type="GO" id="GO:0000139">
    <property type="term" value="C:Golgi membrane"/>
    <property type="evidence" value="ECO:0007669"/>
    <property type="project" value="UniProtKB-SubCell"/>
</dbReference>
<evidence type="ECO:0000256" key="1">
    <source>
        <dbReference type="ARBA" id="ARBA00004141"/>
    </source>
</evidence>
<evidence type="ECO:0000256" key="4">
    <source>
        <dbReference type="ARBA" id="ARBA00022989"/>
    </source>
</evidence>
<sequence length="226" mass="24743">MAPGCPICTISPTLRSYNNLGIYLQRYMDPSTYQMLSNLKIGSMALFYCLCLRHRLSARQGLALLLLMVAGACYALAVAAGPMPLHITPLGLLLSHPVLPHLRPLVRVHRTAHEATAPSTSEPLPLHFWCAPKSRSACRWRPWPGPPGGFLRMGSACGTEPSSKWTAHVSCHEARQHHTRLLCPAHLWSMPCSQQPCCGCSSQLPSSWPHCSLVWLCTCIMAAASP</sequence>
<dbReference type="GO" id="GO:0015165">
    <property type="term" value="F:pyrimidine nucleotide-sugar transmembrane transporter activity"/>
    <property type="evidence" value="ECO:0007669"/>
    <property type="project" value="InterPro"/>
</dbReference>
<dbReference type="Proteomes" id="UP000694429">
    <property type="component" value="Unassembled WGS sequence"/>
</dbReference>
<keyword evidence="2" id="KW-0813">Transport</keyword>
<evidence type="ECO:0000256" key="2">
    <source>
        <dbReference type="ARBA" id="ARBA00022597"/>
    </source>
</evidence>
<keyword evidence="4 6" id="KW-1133">Transmembrane helix</keyword>
<dbReference type="PANTHER" id="PTHR10231">
    <property type="entry name" value="NUCLEOTIDE-SUGAR TRANSMEMBRANE TRANSPORTER"/>
    <property type="match status" value="1"/>
</dbReference>
<dbReference type="InterPro" id="IPR007271">
    <property type="entry name" value="Nuc_sug_transpt"/>
</dbReference>